<accession>A0AAW7THH0</accession>
<name>A0AAW7THH0_9BACL</name>
<dbReference type="InterPro" id="IPR036390">
    <property type="entry name" value="WH_DNA-bd_sf"/>
</dbReference>
<feature type="domain" description="HTH hxlR-type" evidence="4">
    <location>
        <begin position="7"/>
        <end position="104"/>
    </location>
</feature>
<comment type="caution">
    <text evidence="5">The sequence shown here is derived from an EMBL/GenBank/DDBJ whole genome shotgun (WGS) entry which is preliminary data.</text>
</comment>
<keyword evidence="1" id="KW-0805">Transcription regulation</keyword>
<keyword evidence="2" id="KW-0238">DNA-binding</keyword>
<dbReference type="GO" id="GO:0003677">
    <property type="term" value="F:DNA binding"/>
    <property type="evidence" value="ECO:0007669"/>
    <property type="project" value="UniProtKB-KW"/>
</dbReference>
<dbReference type="SUPFAM" id="SSF46785">
    <property type="entry name" value="Winged helix' DNA-binding domain"/>
    <property type="match status" value="1"/>
</dbReference>
<dbReference type="InterPro" id="IPR002577">
    <property type="entry name" value="HTH_HxlR"/>
</dbReference>
<gene>
    <name evidence="5" type="ORF">NBU54_07665</name>
</gene>
<evidence type="ECO:0000313" key="6">
    <source>
        <dbReference type="Proteomes" id="UP001176117"/>
    </source>
</evidence>
<dbReference type="AlphaFoldDB" id="A0AAW7THH0"/>
<dbReference type="InterPro" id="IPR036388">
    <property type="entry name" value="WH-like_DNA-bd_sf"/>
</dbReference>
<evidence type="ECO:0000313" key="5">
    <source>
        <dbReference type="EMBL" id="MDO0877534.1"/>
    </source>
</evidence>
<dbReference type="Proteomes" id="UP001176117">
    <property type="component" value="Unassembled WGS sequence"/>
</dbReference>
<sequence length="104" mass="12297">MEHSHVCPKIEAAFELIGKRWNGLIIHVLFRGPLRFKDLAESIPEISQKMLTERLKELEEEQIVVRHVYPEKPVRIEYELTEKGKDLRIVMEAMQAWAEKWCSP</sequence>
<evidence type="ECO:0000256" key="2">
    <source>
        <dbReference type="ARBA" id="ARBA00023125"/>
    </source>
</evidence>
<proteinExistence type="predicted"/>
<reference evidence="5" key="1">
    <citation type="submission" date="2022-05" db="EMBL/GenBank/DDBJ databases">
        <title>Genome-based reclassification of Anoxybacillus salavatliensis Cihan et al. as a later heterotypic synonym of Anoxybacillus gonensis Belduz et al. 2003.</title>
        <authorList>
            <person name="Inan Bektas K."/>
            <person name="Guler H.I."/>
            <person name="Belduz A.O."/>
            <person name="Canakci S."/>
        </authorList>
    </citation>
    <scope>NUCLEOTIDE SEQUENCE</scope>
    <source>
        <strain evidence="5">NCIMB 13933</strain>
    </source>
</reference>
<evidence type="ECO:0000259" key="4">
    <source>
        <dbReference type="PROSITE" id="PS51118"/>
    </source>
</evidence>
<keyword evidence="6" id="KW-1185">Reference proteome</keyword>
<dbReference type="RefSeq" id="WP_009361118.1">
    <property type="nucleotide sequence ID" value="NZ_ANMT01000011.1"/>
</dbReference>
<dbReference type="Gene3D" id="1.10.10.10">
    <property type="entry name" value="Winged helix-like DNA-binding domain superfamily/Winged helix DNA-binding domain"/>
    <property type="match status" value="1"/>
</dbReference>
<dbReference type="KEGG" id="agn:AFK25_04570"/>
<evidence type="ECO:0000256" key="3">
    <source>
        <dbReference type="ARBA" id="ARBA00023163"/>
    </source>
</evidence>
<dbReference type="Pfam" id="PF01638">
    <property type="entry name" value="HxlR"/>
    <property type="match status" value="1"/>
</dbReference>
<keyword evidence="3" id="KW-0804">Transcription</keyword>
<dbReference type="PANTHER" id="PTHR33204:SF37">
    <property type="entry name" value="HTH-TYPE TRANSCRIPTIONAL REGULATOR YODB"/>
    <property type="match status" value="1"/>
</dbReference>
<dbReference type="PROSITE" id="PS51118">
    <property type="entry name" value="HTH_HXLR"/>
    <property type="match status" value="1"/>
</dbReference>
<dbReference type="EMBL" id="JAMOGB010000005">
    <property type="protein sequence ID" value="MDO0877534.1"/>
    <property type="molecule type" value="Genomic_DNA"/>
</dbReference>
<evidence type="ECO:0000256" key="1">
    <source>
        <dbReference type="ARBA" id="ARBA00023015"/>
    </source>
</evidence>
<organism evidence="5 6">
    <name type="scientific">Anoxybacillus gonensis</name>
    <dbReference type="NCBI Taxonomy" id="198467"/>
    <lineage>
        <taxon>Bacteria</taxon>
        <taxon>Bacillati</taxon>
        <taxon>Bacillota</taxon>
        <taxon>Bacilli</taxon>
        <taxon>Bacillales</taxon>
        <taxon>Anoxybacillaceae</taxon>
        <taxon>Anoxybacillus</taxon>
    </lineage>
</organism>
<protein>
    <submittedName>
        <fullName evidence="5">Helix-turn-helix transcriptional regulator</fullName>
    </submittedName>
</protein>
<dbReference type="PANTHER" id="PTHR33204">
    <property type="entry name" value="TRANSCRIPTIONAL REGULATOR, MARR FAMILY"/>
    <property type="match status" value="1"/>
</dbReference>